<dbReference type="InterPro" id="IPR006665">
    <property type="entry name" value="OmpA-like"/>
</dbReference>
<keyword evidence="5" id="KW-0732">Signal</keyword>
<feature type="signal peptide" evidence="5">
    <location>
        <begin position="1"/>
        <end position="23"/>
    </location>
</feature>
<dbReference type="InterPro" id="IPR006664">
    <property type="entry name" value="OMP_bac"/>
</dbReference>
<dbReference type="PRINTS" id="PR01021">
    <property type="entry name" value="OMPADOMAIN"/>
</dbReference>
<sequence>MTRTTTIGGLLAAALLLAGCAGAPIDVPTSPDLGYDGSASGTDLGLDGVTAGTYPDGMGGRLPGTSISDRVFFAVDQSTLSAEAIGTLNQQIGWLTANPGQITIEGHADERGTRDYNFQLGSARASAVRNYMVSQGVPDSRISIITFGRERPIAACAEESCFQQNRRAVTVVAQPGT</sequence>
<evidence type="ECO:0000256" key="3">
    <source>
        <dbReference type="ARBA" id="ARBA00023237"/>
    </source>
</evidence>
<name>A0A2W5N8A8_RHOSU</name>
<evidence type="ECO:0000256" key="4">
    <source>
        <dbReference type="PROSITE-ProRule" id="PRU00473"/>
    </source>
</evidence>
<evidence type="ECO:0000313" key="8">
    <source>
        <dbReference type="Proteomes" id="UP000249185"/>
    </source>
</evidence>
<keyword evidence="3" id="KW-0998">Cell outer membrane</keyword>
<evidence type="ECO:0000256" key="2">
    <source>
        <dbReference type="ARBA" id="ARBA00023136"/>
    </source>
</evidence>
<dbReference type="Gene3D" id="3.30.1330.60">
    <property type="entry name" value="OmpA-like domain"/>
    <property type="match status" value="1"/>
</dbReference>
<dbReference type="PANTHER" id="PTHR30329">
    <property type="entry name" value="STATOR ELEMENT OF FLAGELLAR MOTOR COMPLEX"/>
    <property type="match status" value="1"/>
</dbReference>
<dbReference type="GO" id="GO:0009279">
    <property type="term" value="C:cell outer membrane"/>
    <property type="evidence" value="ECO:0007669"/>
    <property type="project" value="UniProtKB-SubCell"/>
</dbReference>
<evidence type="ECO:0000259" key="6">
    <source>
        <dbReference type="PROSITE" id="PS51123"/>
    </source>
</evidence>
<accession>A0A2W5N8A8</accession>
<dbReference type="InterPro" id="IPR050330">
    <property type="entry name" value="Bact_OuterMem_StrucFunc"/>
</dbReference>
<keyword evidence="7" id="KW-0449">Lipoprotein</keyword>
<dbReference type="PROSITE" id="PS51257">
    <property type="entry name" value="PROKAR_LIPOPROTEIN"/>
    <property type="match status" value="1"/>
</dbReference>
<organism evidence="7 8">
    <name type="scientific">Rhodovulum sulfidophilum</name>
    <name type="common">Rhodobacter sulfidophilus</name>
    <dbReference type="NCBI Taxonomy" id="35806"/>
    <lineage>
        <taxon>Bacteria</taxon>
        <taxon>Pseudomonadati</taxon>
        <taxon>Pseudomonadota</taxon>
        <taxon>Alphaproteobacteria</taxon>
        <taxon>Rhodobacterales</taxon>
        <taxon>Paracoccaceae</taxon>
        <taxon>Rhodovulum</taxon>
    </lineage>
</organism>
<reference evidence="7 8" key="1">
    <citation type="submission" date="2017-08" db="EMBL/GenBank/DDBJ databases">
        <title>Infants hospitalized years apart are colonized by the same room-sourced microbial strains.</title>
        <authorList>
            <person name="Brooks B."/>
            <person name="Olm M.R."/>
            <person name="Firek B.A."/>
            <person name="Baker R."/>
            <person name="Thomas B.C."/>
            <person name="Morowitz M.J."/>
            <person name="Banfield J.F."/>
        </authorList>
    </citation>
    <scope>NUCLEOTIDE SEQUENCE [LARGE SCALE GENOMIC DNA]</scope>
    <source>
        <strain evidence="7">S2_005_002_R2_34</strain>
    </source>
</reference>
<gene>
    <name evidence="7" type="ORF">DI556_11985</name>
</gene>
<evidence type="ECO:0000313" key="7">
    <source>
        <dbReference type="EMBL" id="PZQ49264.1"/>
    </source>
</evidence>
<comment type="subcellular location">
    <subcellularLocation>
        <location evidence="1">Cell outer membrane</location>
    </subcellularLocation>
</comment>
<evidence type="ECO:0000256" key="5">
    <source>
        <dbReference type="SAM" id="SignalP"/>
    </source>
</evidence>
<dbReference type="Proteomes" id="UP000249185">
    <property type="component" value="Unassembled WGS sequence"/>
</dbReference>
<dbReference type="SUPFAM" id="SSF103088">
    <property type="entry name" value="OmpA-like"/>
    <property type="match status" value="1"/>
</dbReference>
<evidence type="ECO:0000256" key="1">
    <source>
        <dbReference type="ARBA" id="ARBA00004442"/>
    </source>
</evidence>
<dbReference type="Pfam" id="PF00691">
    <property type="entry name" value="OmpA"/>
    <property type="match status" value="1"/>
</dbReference>
<feature type="domain" description="OmpA-like" evidence="6">
    <location>
        <begin position="60"/>
        <end position="176"/>
    </location>
</feature>
<dbReference type="InterPro" id="IPR036737">
    <property type="entry name" value="OmpA-like_sf"/>
</dbReference>
<dbReference type="CDD" id="cd07185">
    <property type="entry name" value="OmpA_C-like"/>
    <property type="match status" value="1"/>
</dbReference>
<comment type="caution">
    <text evidence="7">The sequence shown here is derived from an EMBL/GenBank/DDBJ whole genome shotgun (WGS) entry which is preliminary data.</text>
</comment>
<proteinExistence type="predicted"/>
<dbReference type="AlphaFoldDB" id="A0A2W5N8A8"/>
<feature type="chain" id="PRO_5016060190" evidence="5">
    <location>
        <begin position="24"/>
        <end position="177"/>
    </location>
</feature>
<protein>
    <submittedName>
        <fullName evidence="7">Peptidoglycan-associated lipoprotein</fullName>
    </submittedName>
</protein>
<keyword evidence="2 4" id="KW-0472">Membrane</keyword>
<dbReference type="PROSITE" id="PS51123">
    <property type="entry name" value="OMPA_2"/>
    <property type="match status" value="1"/>
</dbReference>
<dbReference type="PANTHER" id="PTHR30329:SF21">
    <property type="entry name" value="LIPOPROTEIN YIAD-RELATED"/>
    <property type="match status" value="1"/>
</dbReference>
<dbReference type="EMBL" id="QFPW01000008">
    <property type="protein sequence ID" value="PZQ49264.1"/>
    <property type="molecule type" value="Genomic_DNA"/>
</dbReference>